<organism evidence="1">
    <name type="scientific">Thiothrix fructosivorans</name>
    <dbReference type="NCBI Taxonomy" id="111770"/>
    <lineage>
        <taxon>Bacteria</taxon>
        <taxon>Pseudomonadati</taxon>
        <taxon>Pseudomonadota</taxon>
        <taxon>Gammaproteobacteria</taxon>
        <taxon>Thiotrichales</taxon>
        <taxon>Thiotrichaceae</taxon>
        <taxon>Thiothrix</taxon>
    </lineage>
</organism>
<name>A0A8B0SJU2_9GAMM</name>
<accession>A0A8B0SJU2</accession>
<proteinExistence type="predicted"/>
<evidence type="ECO:0000313" key="1">
    <source>
        <dbReference type="EMBL" id="QTX10037.1"/>
    </source>
</evidence>
<reference evidence="1" key="1">
    <citation type="submission" date="2021-04" db="EMBL/GenBank/DDBJ databases">
        <title>Complete Genome and methylome analysis of Thiothrix fructosivorans ATCC 49748.</title>
        <authorList>
            <person name="Fomenkov A."/>
            <person name="Sun L."/>
            <person name="Vincze T."/>
            <person name="Grabovich M.Y."/>
            <person name="Roberts R.J."/>
        </authorList>
    </citation>
    <scope>NUCLEOTIDE SEQUENCE</scope>
    <source>
        <strain evidence="1">ATCC 49748</strain>
    </source>
</reference>
<sequence>MVTTVVGKVAVSAVVAVRGVNEDLMDCYAKRLHNPFSSAVQVVASAQIRALSFNGIDWELQFQCQTPRGIQYARIGLWSARHGFRPYPLDPSIDRDALEIAYPPIVATLETTPVPLPQDDHYEFWLLDETDHYPLALLASCRLPTEMSQARIYPIWKAVSASQLELRNTPEEERRGAPPLSYRLEQNVKDRAGQNPQAKWFLRTPDGAGQWLNAANEVVDKLAAEHFPPLLLRETWRKPAEQDLCDRYLQRLAPRLLGLARLSLADRARVEQMASHYAQEVAAHFHLYPAIADPQRMTALRVEARLRDAVLVAAK</sequence>
<dbReference type="AlphaFoldDB" id="A0A8B0SJU2"/>
<gene>
    <name evidence="1" type="ORF">J1836_015740</name>
</gene>
<protein>
    <submittedName>
        <fullName evidence="1">Uncharacterized protein</fullName>
    </submittedName>
</protein>
<dbReference type="EMBL" id="CP072748">
    <property type="protein sequence ID" value="QTX10037.1"/>
    <property type="molecule type" value="Genomic_DNA"/>
</dbReference>